<dbReference type="Proteomes" id="UP001500604">
    <property type="component" value="Unassembled WGS sequence"/>
</dbReference>
<keyword evidence="4 8" id="KW-0822">Tryptophan biosynthesis</keyword>
<evidence type="ECO:0000256" key="4">
    <source>
        <dbReference type="ARBA" id="ARBA00022822"/>
    </source>
</evidence>
<evidence type="ECO:0000256" key="7">
    <source>
        <dbReference type="ARBA" id="ARBA00049047"/>
    </source>
</evidence>
<proteinExistence type="inferred from homology"/>
<dbReference type="PANTHER" id="PTHR43406:SF1">
    <property type="entry name" value="TRYPTOPHAN SYNTHASE ALPHA CHAIN, CHLOROPLASTIC"/>
    <property type="match status" value="1"/>
</dbReference>
<evidence type="ECO:0000256" key="3">
    <source>
        <dbReference type="ARBA" id="ARBA00022605"/>
    </source>
</evidence>
<dbReference type="RefSeq" id="WP_345194631.1">
    <property type="nucleotide sequence ID" value="NZ_BAABFL010000112.1"/>
</dbReference>
<feature type="active site" description="Proton acceptor" evidence="8">
    <location>
        <position position="60"/>
    </location>
</feature>
<dbReference type="InterPro" id="IPR002028">
    <property type="entry name" value="Trp_synthase_suA"/>
</dbReference>
<organism evidence="10 11">
    <name type="scientific">Kistimonas scapharcae</name>
    <dbReference type="NCBI Taxonomy" id="1036133"/>
    <lineage>
        <taxon>Bacteria</taxon>
        <taxon>Pseudomonadati</taxon>
        <taxon>Pseudomonadota</taxon>
        <taxon>Gammaproteobacteria</taxon>
        <taxon>Oceanospirillales</taxon>
        <taxon>Endozoicomonadaceae</taxon>
        <taxon>Kistimonas</taxon>
    </lineage>
</organism>
<feature type="active site" description="Proton acceptor" evidence="8">
    <location>
        <position position="49"/>
    </location>
</feature>
<dbReference type="InterPro" id="IPR011060">
    <property type="entry name" value="RibuloseP-bd_barrel"/>
</dbReference>
<accession>A0ABP8V1E0</accession>
<keyword evidence="6 8" id="KW-0456">Lyase</keyword>
<evidence type="ECO:0000313" key="11">
    <source>
        <dbReference type="Proteomes" id="UP001500604"/>
    </source>
</evidence>
<dbReference type="HAMAP" id="MF_00131">
    <property type="entry name" value="Trp_synth_alpha"/>
    <property type="match status" value="1"/>
</dbReference>
<dbReference type="EC" id="4.2.1.20" evidence="8"/>
<evidence type="ECO:0000256" key="5">
    <source>
        <dbReference type="ARBA" id="ARBA00023141"/>
    </source>
</evidence>
<comment type="pathway">
    <text evidence="1 8">Amino-acid biosynthesis; L-tryptophan biosynthesis; L-tryptophan from chorismate: step 5/5.</text>
</comment>
<comment type="subunit">
    <text evidence="2 8">Tetramer of two alpha and two beta chains.</text>
</comment>
<gene>
    <name evidence="8 10" type="primary">trpA</name>
    <name evidence="10" type="ORF">GCM10023116_11790</name>
</gene>
<dbReference type="Gene3D" id="3.20.20.70">
    <property type="entry name" value="Aldolase class I"/>
    <property type="match status" value="1"/>
</dbReference>
<comment type="catalytic activity">
    <reaction evidence="7 8">
        <text>(1S,2R)-1-C-(indol-3-yl)glycerol 3-phosphate + L-serine = D-glyceraldehyde 3-phosphate + L-tryptophan + H2O</text>
        <dbReference type="Rhea" id="RHEA:10532"/>
        <dbReference type="ChEBI" id="CHEBI:15377"/>
        <dbReference type="ChEBI" id="CHEBI:33384"/>
        <dbReference type="ChEBI" id="CHEBI:57912"/>
        <dbReference type="ChEBI" id="CHEBI:58866"/>
        <dbReference type="ChEBI" id="CHEBI:59776"/>
        <dbReference type="EC" id="4.2.1.20"/>
    </reaction>
</comment>
<protein>
    <recommendedName>
        <fullName evidence="8">Tryptophan synthase alpha chain</fullName>
        <ecNumber evidence="8">4.2.1.20</ecNumber>
    </recommendedName>
</protein>
<evidence type="ECO:0000256" key="6">
    <source>
        <dbReference type="ARBA" id="ARBA00023239"/>
    </source>
</evidence>
<evidence type="ECO:0000256" key="1">
    <source>
        <dbReference type="ARBA" id="ARBA00004733"/>
    </source>
</evidence>
<dbReference type="CDD" id="cd04724">
    <property type="entry name" value="Tryptophan_synthase_alpha"/>
    <property type="match status" value="1"/>
</dbReference>
<comment type="similarity">
    <text evidence="8 9">Belongs to the TrpA family.</text>
</comment>
<dbReference type="EMBL" id="BAABFL010000112">
    <property type="protein sequence ID" value="GAA4648905.1"/>
    <property type="molecule type" value="Genomic_DNA"/>
</dbReference>
<name>A0ABP8V1E0_9GAMM</name>
<dbReference type="Pfam" id="PF00290">
    <property type="entry name" value="Trp_syntA"/>
    <property type="match status" value="1"/>
</dbReference>
<dbReference type="SUPFAM" id="SSF51366">
    <property type="entry name" value="Ribulose-phoshate binding barrel"/>
    <property type="match status" value="1"/>
</dbReference>
<keyword evidence="5 8" id="KW-0057">Aromatic amino acid biosynthesis</keyword>
<comment type="caution">
    <text evidence="10">The sequence shown here is derived from an EMBL/GenBank/DDBJ whole genome shotgun (WGS) entry which is preliminary data.</text>
</comment>
<evidence type="ECO:0000313" key="10">
    <source>
        <dbReference type="EMBL" id="GAA4648905.1"/>
    </source>
</evidence>
<sequence length="267" mass="28176">MSRIKACFARLEGEGRKALIPYITAGDPQKDYTVNLMLEMAAAGADVIELGVPFSDPGADGPVIQAAHERGVSQGVTLADVLAMVSEFRKTDNDTPVALMTYLNPVEIMGYEQFAQAAAEAGVDGLLVVDSPPEHSAELLKALGRYELDAIYLLAPTTPDERIRHICEAASGYVYYVSLKGVTGAATLDVDGVRERVAHIKTMTKLPVCVGFGIHNGDTAAAISQVADGVIVGTALVKTLTAEATPALGGKAVKQQLAEMRSRMDAC</sequence>
<evidence type="ECO:0000256" key="8">
    <source>
        <dbReference type="HAMAP-Rule" id="MF_00131"/>
    </source>
</evidence>
<dbReference type="NCBIfam" id="TIGR00262">
    <property type="entry name" value="trpA"/>
    <property type="match status" value="1"/>
</dbReference>
<dbReference type="PANTHER" id="PTHR43406">
    <property type="entry name" value="TRYPTOPHAN SYNTHASE, ALPHA CHAIN"/>
    <property type="match status" value="1"/>
</dbReference>
<evidence type="ECO:0000256" key="9">
    <source>
        <dbReference type="RuleBase" id="RU003662"/>
    </source>
</evidence>
<evidence type="ECO:0000256" key="2">
    <source>
        <dbReference type="ARBA" id="ARBA00011270"/>
    </source>
</evidence>
<comment type="function">
    <text evidence="8">The alpha subunit is responsible for the aldol cleavage of indoleglycerol phosphate to indole and glyceraldehyde 3-phosphate.</text>
</comment>
<dbReference type="InterPro" id="IPR018204">
    <property type="entry name" value="Trp_synthase_alpha_AS"/>
</dbReference>
<reference evidence="11" key="1">
    <citation type="journal article" date="2019" name="Int. J. Syst. Evol. Microbiol.">
        <title>The Global Catalogue of Microorganisms (GCM) 10K type strain sequencing project: providing services to taxonomists for standard genome sequencing and annotation.</title>
        <authorList>
            <consortium name="The Broad Institute Genomics Platform"/>
            <consortium name="The Broad Institute Genome Sequencing Center for Infectious Disease"/>
            <person name="Wu L."/>
            <person name="Ma J."/>
        </authorList>
    </citation>
    <scope>NUCLEOTIDE SEQUENCE [LARGE SCALE GENOMIC DNA]</scope>
    <source>
        <strain evidence="11">JCM 17805</strain>
    </source>
</reference>
<keyword evidence="11" id="KW-1185">Reference proteome</keyword>
<keyword evidence="3 8" id="KW-0028">Amino-acid biosynthesis</keyword>
<dbReference type="InterPro" id="IPR013785">
    <property type="entry name" value="Aldolase_TIM"/>
</dbReference>
<dbReference type="PROSITE" id="PS00167">
    <property type="entry name" value="TRP_SYNTHASE_ALPHA"/>
    <property type="match status" value="1"/>
</dbReference>